<name>B9REX4_RICCO</name>
<gene>
    <name evidence="8" type="ORF">RCOM_1429590</name>
</gene>
<dbReference type="PANTHER" id="PTHR31791:SF60">
    <property type="entry name" value="FRIGIDA-LIKE PROTEIN 5"/>
    <property type="match status" value="1"/>
</dbReference>
<comment type="similarity">
    <text evidence="1 5">Belongs to the Frigida family.</text>
</comment>
<evidence type="ECO:0000256" key="6">
    <source>
        <dbReference type="SAM" id="Coils"/>
    </source>
</evidence>
<keyword evidence="3 5" id="KW-0221">Differentiation</keyword>
<keyword evidence="4 5" id="KW-0287">Flowering</keyword>
<feature type="compositionally biased region" description="Polar residues" evidence="7">
    <location>
        <begin position="592"/>
        <end position="601"/>
    </location>
</feature>
<dbReference type="Proteomes" id="UP000008311">
    <property type="component" value="Unassembled WGS sequence"/>
</dbReference>
<organism evidence="8 9">
    <name type="scientific">Ricinus communis</name>
    <name type="common">Castor bean</name>
    <dbReference type="NCBI Taxonomy" id="3988"/>
    <lineage>
        <taxon>Eukaryota</taxon>
        <taxon>Viridiplantae</taxon>
        <taxon>Streptophyta</taxon>
        <taxon>Embryophyta</taxon>
        <taxon>Tracheophyta</taxon>
        <taxon>Spermatophyta</taxon>
        <taxon>Magnoliopsida</taxon>
        <taxon>eudicotyledons</taxon>
        <taxon>Gunneridae</taxon>
        <taxon>Pentapetalae</taxon>
        <taxon>rosids</taxon>
        <taxon>fabids</taxon>
        <taxon>Malpighiales</taxon>
        <taxon>Euphorbiaceae</taxon>
        <taxon>Acalyphoideae</taxon>
        <taxon>Acalypheae</taxon>
        <taxon>Ricinus</taxon>
    </lineage>
</organism>
<dbReference type="GO" id="GO:0030154">
    <property type="term" value="P:cell differentiation"/>
    <property type="evidence" value="ECO:0007669"/>
    <property type="project" value="UniProtKB-KW"/>
</dbReference>
<dbReference type="InParanoid" id="B9REX4"/>
<evidence type="ECO:0000256" key="4">
    <source>
        <dbReference type="ARBA" id="ARBA00023089"/>
    </source>
</evidence>
<protein>
    <recommendedName>
        <fullName evidence="5">FRIGIDA-like protein</fullName>
    </recommendedName>
</protein>
<feature type="coiled-coil region" evidence="6">
    <location>
        <begin position="60"/>
        <end position="90"/>
    </location>
</feature>
<proteinExistence type="inferred from homology"/>
<dbReference type="GO" id="GO:0009908">
    <property type="term" value="P:flower development"/>
    <property type="evidence" value="ECO:0007669"/>
    <property type="project" value="UniProtKB-KW"/>
</dbReference>
<dbReference type="eggNOG" id="ENOG502SIE9">
    <property type="taxonomic scope" value="Eukaryota"/>
</dbReference>
<keyword evidence="9" id="KW-1185">Reference proteome</keyword>
<keyword evidence="6" id="KW-0175">Coiled coil</keyword>
<evidence type="ECO:0000256" key="3">
    <source>
        <dbReference type="ARBA" id="ARBA00022782"/>
    </source>
</evidence>
<dbReference type="PANTHER" id="PTHR31791">
    <property type="entry name" value="FRIGIDA-LIKE PROTEIN 3-RELATED"/>
    <property type="match status" value="1"/>
</dbReference>
<dbReference type="AlphaFoldDB" id="B9REX4"/>
<dbReference type="Pfam" id="PF07899">
    <property type="entry name" value="Frigida"/>
    <property type="match status" value="1"/>
</dbReference>
<evidence type="ECO:0000256" key="2">
    <source>
        <dbReference type="ARBA" id="ARBA00022473"/>
    </source>
</evidence>
<accession>B9REX4</accession>
<dbReference type="FunCoup" id="B9REX4">
    <property type="interactions" value="9"/>
</dbReference>
<feature type="region of interest" description="Disordered" evidence="7">
    <location>
        <begin position="592"/>
        <end position="621"/>
    </location>
</feature>
<sequence>MEQEKTISTELQLNELKKQSFRRTLDQLHDRASSILSLTLQWKHIEDQFDSTHNSIDVRVEELHSIHKAIEQKLDEVKKREKDLELVQEAVKLRFSEVEEREKEFALIQKKELHDRKREIEWIEKSGKELDSVRVEIEDKLRAVDEVDNRLTLFNHCIEEKADQVRLSVSKLKLKEKELAFKDENLKEKEKKLEEHCKVLRLKDEEIHKKFKEVELKEKQLEQRYREFEELKEKQKPSNNNTCVKIEPQITTPSDASLYFTVNMDGKALQIFLNEREYSDSIRDEVFIALGFSSDPAKFVLDAMQGFYPPHLRKGDMEFKAEVVRRSCILLLEQLMKISPEISPLVRNEAIKLSFSWMTKMKIDAEHPLEVLGFLQLLASYGLASTFDADELLTQLEVVVQHSLSPGLFHALGFADKISGIIQNLIKKKQHIEAIRVIYGFELVNEYPPVPLLKDYLHCSKNAAKRMRKADNSIKGQIEATNKRVADLKCALSCIQDYKIEYGPSLGDLKKLIVNLEKENSTRKSKLAVNEFNKCHSLRRKECKSRKRKPVTNKKRNLALPVAAPVLALKSASTTSSNHTCIPTTASTSVPATKIHSQQLSGIKRPWTDGSDEDGLNASPGDDQATCVDPLHVKLVHSSPGDLALESENKHPRLHISPEDTETYPKPFVIATSAGHTTQPLQQHPPGSFMNRGVPCVHGPPKHYNLAGYPPQNIQL</sequence>
<evidence type="ECO:0000256" key="1">
    <source>
        <dbReference type="ARBA" id="ARBA00008956"/>
    </source>
</evidence>
<evidence type="ECO:0000256" key="7">
    <source>
        <dbReference type="SAM" id="MobiDB-lite"/>
    </source>
</evidence>
<reference evidence="9" key="1">
    <citation type="journal article" date="2010" name="Nat. Biotechnol.">
        <title>Draft genome sequence of the oilseed species Ricinus communis.</title>
        <authorList>
            <person name="Chan A.P."/>
            <person name="Crabtree J."/>
            <person name="Zhao Q."/>
            <person name="Lorenzi H."/>
            <person name="Orvis J."/>
            <person name="Puiu D."/>
            <person name="Melake-Berhan A."/>
            <person name="Jones K.M."/>
            <person name="Redman J."/>
            <person name="Chen G."/>
            <person name="Cahoon E.B."/>
            <person name="Gedil M."/>
            <person name="Stanke M."/>
            <person name="Haas B.J."/>
            <person name="Wortman J.R."/>
            <person name="Fraser-Liggett C.M."/>
            <person name="Ravel J."/>
            <person name="Rabinowicz P.D."/>
        </authorList>
    </citation>
    <scope>NUCLEOTIDE SEQUENCE [LARGE SCALE GENOMIC DNA]</scope>
    <source>
        <strain evidence="9">cv. Hale</strain>
    </source>
</reference>
<evidence type="ECO:0000256" key="5">
    <source>
        <dbReference type="RuleBase" id="RU364012"/>
    </source>
</evidence>
<dbReference type="InterPro" id="IPR012474">
    <property type="entry name" value="Frigida"/>
</dbReference>
<keyword evidence="2 5" id="KW-0217">Developmental protein</keyword>
<evidence type="ECO:0000313" key="9">
    <source>
        <dbReference type="Proteomes" id="UP000008311"/>
    </source>
</evidence>
<dbReference type="STRING" id="3988.B9REX4"/>
<dbReference type="EMBL" id="EQ973777">
    <property type="protein sequence ID" value="EEF49745.1"/>
    <property type="molecule type" value="Genomic_DNA"/>
</dbReference>
<feature type="coiled-coil region" evidence="6">
    <location>
        <begin position="172"/>
        <end position="234"/>
    </location>
</feature>
<evidence type="ECO:0000313" key="8">
    <source>
        <dbReference type="EMBL" id="EEF49745.1"/>
    </source>
</evidence>